<evidence type="ECO:0000256" key="1">
    <source>
        <dbReference type="SAM" id="MobiDB-lite"/>
    </source>
</evidence>
<dbReference type="EMBL" id="OZ075137">
    <property type="protein sequence ID" value="CAL5007036.1"/>
    <property type="molecule type" value="Genomic_DNA"/>
</dbReference>
<feature type="region of interest" description="Disordered" evidence="1">
    <location>
        <begin position="55"/>
        <end position="134"/>
    </location>
</feature>
<gene>
    <name evidence="2" type="ORF">URODEC1_LOCUS68308</name>
</gene>
<evidence type="ECO:0000313" key="3">
    <source>
        <dbReference type="Proteomes" id="UP001497457"/>
    </source>
</evidence>
<proteinExistence type="predicted"/>
<sequence length="289" mass="31378">MFGATVKVDMVTTRKSNFGRFKVAVLNPTLVPNKMDCIIGTRFFELCFAIEPFGTENVPTEGKKKDGEDGDDNPNRDADTEMEEANKKPRKDSSSSKSLDKQNDPTGEQQRDGTLEGFDEDGLLDDVGDGSIPMMTSETVIGEDHATSLGLDDGVPLQPNITVDLVLDTTGTNSVPEEIVTGDNTEPIHPSPALGPFLERALARLKEKQIGDQGLVDDKAILAEEGFVTPRSSLASGNIGTPLRRSKRHEASVDEDSIERAARLVAKKNMEVDEGKPYNNSILSLSQKM</sequence>
<dbReference type="PANTHER" id="PTHR33170">
    <property type="entry name" value="DUF4283 DOMAIN-CONTAINING PROTEIN-RELATED"/>
    <property type="match status" value="1"/>
</dbReference>
<evidence type="ECO:0000313" key="2">
    <source>
        <dbReference type="EMBL" id="CAL5007036.1"/>
    </source>
</evidence>
<dbReference type="AlphaFoldDB" id="A0ABC9BS42"/>
<feature type="compositionally biased region" description="Acidic residues" evidence="1">
    <location>
        <begin position="117"/>
        <end position="128"/>
    </location>
</feature>
<organism evidence="2 3">
    <name type="scientific">Urochloa decumbens</name>
    <dbReference type="NCBI Taxonomy" id="240449"/>
    <lineage>
        <taxon>Eukaryota</taxon>
        <taxon>Viridiplantae</taxon>
        <taxon>Streptophyta</taxon>
        <taxon>Embryophyta</taxon>
        <taxon>Tracheophyta</taxon>
        <taxon>Spermatophyta</taxon>
        <taxon>Magnoliopsida</taxon>
        <taxon>Liliopsida</taxon>
        <taxon>Poales</taxon>
        <taxon>Poaceae</taxon>
        <taxon>PACMAD clade</taxon>
        <taxon>Panicoideae</taxon>
        <taxon>Panicodae</taxon>
        <taxon>Paniceae</taxon>
        <taxon>Melinidinae</taxon>
        <taxon>Urochloa</taxon>
    </lineage>
</organism>
<protein>
    <submittedName>
        <fullName evidence="2">Uncharacterized protein</fullName>
    </submittedName>
</protein>
<reference evidence="2 3" key="2">
    <citation type="submission" date="2024-10" db="EMBL/GenBank/DDBJ databases">
        <authorList>
            <person name="Ryan C."/>
        </authorList>
    </citation>
    <scope>NUCLEOTIDE SEQUENCE [LARGE SCALE GENOMIC DNA]</scope>
</reference>
<feature type="compositionally biased region" description="Basic and acidic residues" evidence="1">
    <location>
        <begin position="61"/>
        <end position="114"/>
    </location>
</feature>
<keyword evidence="3" id="KW-1185">Reference proteome</keyword>
<dbReference type="Proteomes" id="UP001497457">
    <property type="component" value="Chromosome 27b"/>
</dbReference>
<accession>A0ABC9BS42</accession>
<dbReference type="PANTHER" id="PTHR33170:SF40">
    <property type="entry name" value="OS04G0557100 PROTEIN"/>
    <property type="match status" value="1"/>
</dbReference>
<name>A0ABC9BS42_9POAL</name>
<reference evidence="3" key="1">
    <citation type="submission" date="2024-06" db="EMBL/GenBank/DDBJ databases">
        <authorList>
            <person name="Ryan C."/>
        </authorList>
    </citation>
    <scope>NUCLEOTIDE SEQUENCE [LARGE SCALE GENOMIC DNA]</scope>
</reference>